<proteinExistence type="predicted"/>
<dbReference type="Pfam" id="PF00248">
    <property type="entry name" value="Aldo_ket_red"/>
    <property type="match status" value="1"/>
</dbReference>
<gene>
    <name evidence="2" type="ORF">M8542_01560</name>
</gene>
<dbReference type="InterPro" id="IPR023210">
    <property type="entry name" value="NADP_OxRdtase_dom"/>
</dbReference>
<dbReference type="RefSeq" id="WP_257918136.1">
    <property type="nucleotide sequence ID" value="NZ_JAMXQV010000001.1"/>
</dbReference>
<dbReference type="Proteomes" id="UP001144096">
    <property type="component" value="Unassembled WGS sequence"/>
</dbReference>
<reference evidence="2" key="1">
    <citation type="submission" date="2022-06" db="EMBL/GenBank/DDBJ databases">
        <title>Amycolatopsis iheyaensis sp. nov., a new species of the genus Amycolatopsis isolated from soil in Iheya island, Japan.</title>
        <authorList>
            <person name="Ngamcharungchit C."/>
            <person name="Kanto H."/>
            <person name="Take A."/>
            <person name="Intra B."/>
            <person name="Matsumoto A."/>
            <person name="Panbangred W."/>
            <person name="Inahashi Y."/>
        </authorList>
    </citation>
    <scope>NUCLEOTIDE SEQUENCE</scope>
    <source>
        <strain evidence="2">OK19-0408</strain>
    </source>
</reference>
<dbReference type="SUPFAM" id="SSF51430">
    <property type="entry name" value="NAD(P)-linked oxidoreductase"/>
    <property type="match status" value="1"/>
</dbReference>
<dbReference type="Gene3D" id="3.20.20.100">
    <property type="entry name" value="NADP-dependent oxidoreductase domain"/>
    <property type="match status" value="1"/>
</dbReference>
<dbReference type="InterPro" id="IPR036812">
    <property type="entry name" value="NAD(P)_OxRdtase_dom_sf"/>
</dbReference>
<dbReference type="AlphaFoldDB" id="A0A9X2SIQ6"/>
<evidence type="ECO:0000313" key="3">
    <source>
        <dbReference type="Proteomes" id="UP001144096"/>
    </source>
</evidence>
<evidence type="ECO:0000259" key="1">
    <source>
        <dbReference type="Pfam" id="PF00248"/>
    </source>
</evidence>
<accession>A0A9X2SIQ6</accession>
<keyword evidence="3" id="KW-1185">Reference proteome</keyword>
<feature type="domain" description="NADP-dependent oxidoreductase" evidence="1">
    <location>
        <begin position="43"/>
        <end position="103"/>
    </location>
</feature>
<dbReference type="EMBL" id="JAMXQV010000001">
    <property type="protein sequence ID" value="MCR6481495.1"/>
    <property type="molecule type" value="Genomic_DNA"/>
</dbReference>
<name>A0A9X2SIQ6_9PSEU</name>
<evidence type="ECO:0000313" key="2">
    <source>
        <dbReference type="EMBL" id="MCR6481495.1"/>
    </source>
</evidence>
<sequence>MIPVAMALAGPAERRRRGNLRRLFAIAGAGREAGAVGGEHAEVLAIAKAHEASAAQVRSAWLLHRGPHVLVIPGTGDPGHLADNVAAGRLRLTEDDLARLDKVHREEPG</sequence>
<protein>
    <submittedName>
        <fullName evidence="2">Aldo/keto reductase</fullName>
    </submittedName>
</protein>
<organism evidence="2 3">
    <name type="scientific">Amycolatopsis iheyensis</name>
    <dbReference type="NCBI Taxonomy" id="2945988"/>
    <lineage>
        <taxon>Bacteria</taxon>
        <taxon>Bacillati</taxon>
        <taxon>Actinomycetota</taxon>
        <taxon>Actinomycetes</taxon>
        <taxon>Pseudonocardiales</taxon>
        <taxon>Pseudonocardiaceae</taxon>
        <taxon>Amycolatopsis</taxon>
    </lineage>
</organism>
<comment type="caution">
    <text evidence="2">The sequence shown here is derived from an EMBL/GenBank/DDBJ whole genome shotgun (WGS) entry which is preliminary data.</text>
</comment>